<dbReference type="Gene3D" id="3.30.565.10">
    <property type="entry name" value="Histidine kinase-like ATPase, C-terminal domain"/>
    <property type="match status" value="1"/>
</dbReference>
<dbReference type="PRINTS" id="PR00344">
    <property type="entry name" value="BCTRLSENSOR"/>
</dbReference>
<dbReference type="Pfam" id="PF00512">
    <property type="entry name" value="HisKA"/>
    <property type="match status" value="1"/>
</dbReference>
<dbReference type="InterPro" id="IPR013767">
    <property type="entry name" value="PAS_fold"/>
</dbReference>
<dbReference type="SMART" id="SM00448">
    <property type="entry name" value="REC"/>
    <property type="match status" value="1"/>
</dbReference>
<feature type="domain" description="Response regulatory" evidence="11">
    <location>
        <begin position="387"/>
        <end position="502"/>
    </location>
</feature>
<evidence type="ECO:0000259" key="11">
    <source>
        <dbReference type="PROSITE" id="PS50110"/>
    </source>
</evidence>
<evidence type="ECO:0000256" key="9">
    <source>
        <dbReference type="PROSITE-ProRule" id="PRU00169"/>
    </source>
</evidence>
<dbReference type="SUPFAM" id="SSF55874">
    <property type="entry name" value="ATPase domain of HSP90 chaperone/DNA topoisomerase II/histidine kinase"/>
    <property type="match status" value="1"/>
</dbReference>
<feature type="domain" description="Histidine kinase" evidence="10">
    <location>
        <begin position="145"/>
        <end position="368"/>
    </location>
</feature>
<evidence type="ECO:0000313" key="13">
    <source>
        <dbReference type="EMBL" id="HDD35375.1"/>
    </source>
</evidence>
<dbReference type="Pfam" id="PF02518">
    <property type="entry name" value="HATPase_c"/>
    <property type="match status" value="1"/>
</dbReference>
<keyword evidence="7" id="KW-0067">ATP-binding</keyword>
<dbReference type="Pfam" id="PF00072">
    <property type="entry name" value="Response_reg"/>
    <property type="match status" value="1"/>
</dbReference>
<dbReference type="PANTHER" id="PTHR43065">
    <property type="entry name" value="SENSOR HISTIDINE KINASE"/>
    <property type="match status" value="1"/>
</dbReference>
<evidence type="ECO:0000256" key="8">
    <source>
        <dbReference type="ARBA" id="ARBA00023012"/>
    </source>
</evidence>
<dbReference type="Gene3D" id="3.40.50.2300">
    <property type="match status" value="1"/>
</dbReference>
<dbReference type="PANTHER" id="PTHR43065:SF46">
    <property type="entry name" value="C4-DICARBOXYLATE TRANSPORT SENSOR PROTEIN DCTB"/>
    <property type="match status" value="1"/>
</dbReference>
<dbReference type="EC" id="2.7.13.3" evidence="2"/>
<dbReference type="EMBL" id="DQWQ01000053">
    <property type="protein sequence ID" value="HDD35375.1"/>
    <property type="molecule type" value="Genomic_DNA"/>
</dbReference>
<dbReference type="CDD" id="cd00130">
    <property type="entry name" value="PAS"/>
    <property type="match status" value="1"/>
</dbReference>
<dbReference type="GO" id="GO:0000155">
    <property type="term" value="F:phosphorelay sensor kinase activity"/>
    <property type="evidence" value="ECO:0007669"/>
    <property type="project" value="InterPro"/>
</dbReference>
<dbReference type="SUPFAM" id="SSF47384">
    <property type="entry name" value="Homodimeric domain of signal transducing histidine kinase"/>
    <property type="match status" value="1"/>
</dbReference>
<evidence type="ECO:0000259" key="10">
    <source>
        <dbReference type="PROSITE" id="PS50109"/>
    </source>
</evidence>
<dbReference type="InterPro" id="IPR003661">
    <property type="entry name" value="HisK_dim/P_dom"/>
</dbReference>
<dbReference type="CDD" id="cd00156">
    <property type="entry name" value="REC"/>
    <property type="match status" value="1"/>
</dbReference>
<organism evidence="13">
    <name type="scientific">Desulfofervidus auxilii</name>
    <dbReference type="NCBI Taxonomy" id="1621989"/>
    <lineage>
        <taxon>Bacteria</taxon>
        <taxon>Pseudomonadati</taxon>
        <taxon>Thermodesulfobacteriota</taxon>
        <taxon>Candidatus Desulfofervidia</taxon>
        <taxon>Candidatus Desulfofervidales</taxon>
        <taxon>Candidatus Desulfofervidaceae</taxon>
        <taxon>Candidatus Desulfofervidus</taxon>
    </lineage>
</organism>
<feature type="non-terminal residue" evidence="13">
    <location>
        <position position="1"/>
    </location>
</feature>
<keyword evidence="8" id="KW-0902">Two-component regulatory system</keyword>
<dbReference type="GO" id="GO:0005524">
    <property type="term" value="F:ATP binding"/>
    <property type="evidence" value="ECO:0007669"/>
    <property type="project" value="UniProtKB-KW"/>
</dbReference>
<feature type="domain" description="PAS" evidence="12">
    <location>
        <begin position="12"/>
        <end position="82"/>
    </location>
</feature>
<dbReference type="Gene3D" id="1.10.287.130">
    <property type="match status" value="1"/>
</dbReference>
<dbReference type="SUPFAM" id="SSF55785">
    <property type="entry name" value="PYP-like sensor domain (PAS domain)"/>
    <property type="match status" value="1"/>
</dbReference>
<evidence type="ECO:0000256" key="1">
    <source>
        <dbReference type="ARBA" id="ARBA00000085"/>
    </source>
</evidence>
<dbReference type="SMART" id="SM00387">
    <property type="entry name" value="HATPase_c"/>
    <property type="match status" value="1"/>
</dbReference>
<dbReference type="InterPro" id="IPR001789">
    <property type="entry name" value="Sig_transdc_resp-reg_receiver"/>
</dbReference>
<keyword evidence="4" id="KW-0808">Transferase</keyword>
<dbReference type="Gene3D" id="3.30.450.20">
    <property type="entry name" value="PAS domain"/>
    <property type="match status" value="1"/>
</dbReference>
<dbReference type="Pfam" id="PF00989">
    <property type="entry name" value="PAS"/>
    <property type="match status" value="1"/>
</dbReference>
<dbReference type="InterPro" id="IPR004358">
    <property type="entry name" value="Sig_transdc_His_kin-like_C"/>
</dbReference>
<evidence type="ECO:0000256" key="3">
    <source>
        <dbReference type="ARBA" id="ARBA00022553"/>
    </source>
</evidence>
<sequence length="509" mass="57397">IPREITKELLWIKKHFETILKALSEGVLELTPDARIVYANPTAVSLIGIPQERLLGSDFIKLFSKKDQKRVKELLSIAIDTFRMLEEKHPVLLNSKEVILQFLPVKDDEYKSIIVILKDISEKIKIQTRIIQAQKMEAIGTLAGGIAHDFNNLLMAISGRVSLMLMKIEPNHPFVKHLKAIEDTVKQGARLTSQLLGFARKGKYEVKPIDINNVIENCLEIFGRAKKEIEIFKNYEKNIWTVEANPSQMEQVFLNVLVNAADAMPESGKIYIETKNVTVDKSYVKTLPFEAKTGDYVKISITDTGVGMDETIKQRIFEPFFTTKPLGKGTGLGLASVYGIVKNHEGFVTVYSEKGKGSTFNIYLPASKKEIKERHPVSTEVSKGEGIILLVDDEEDVLSVGEEMLKLLGYNVFTAKTGEEAIKIYKENKDKIDLVILDMIMPSMSGKEVFKKLKEIDKKVKVIFSSGYSFEHEVDKVLKECEGFIQKPFGLKEISQKVEEILGKKPSHT</sequence>
<evidence type="ECO:0000256" key="2">
    <source>
        <dbReference type="ARBA" id="ARBA00012438"/>
    </source>
</evidence>
<dbReference type="PROSITE" id="PS50110">
    <property type="entry name" value="RESPONSE_REGULATORY"/>
    <property type="match status" value="1"/>
</dbReference>
<feature type="modified residue" description="4-aspartylphosphate" evidence="9">
    <location>
        <position position="438"/>
    </location>
</feature>
<accession>A0A7V0NEA3</accession>
<dbReference type="InterPro" id="IPR035965">
    <property type="entry name" value="PAS-like_dom_sf"/>
</dbReference>
<gene>
    <name evidence="13" type="ORF">ENF30_01105</name>
</gene>
<evidence type="ECO:0000256" key="5">
    <source>
        <dbReference type="ARBA" id="ARBA00022741"/>
    </source>
</evidence>
<dbReference type="Proteomes" id="UP000885706">
    <property type="component" value="Unassembled WGS sequence"/>
</dbReference>
<keyword evidence="5" id="KW-0547">Nucleotide-binding</keyword>
<name>A0A7V0NEA3_DESA2</name>
<dbReference type="SMART" id="SM00388">
    <property type="entry name" value="HisKA"/>
    <property type="match status" value="1"/>
</dbReference>
<dbReference type="PROSITE" id="PS50109">
    <property type="entry name" value="HIS_KIN"/>
    <property type="match status" value="1"/>
</dbReference>
<dbReference type="InterPro" id="IPR036890">
    <property type="entry name" value="HATPase_C_sf"/>
</dbReference>
<evidence type="ECO:0000256" key="7">
    <source>
        <dbReference type="ARBA" id="ARBA00022840"/>
    </source>
</evidence>
<keyword evidence="6 13" id="KW-0418">Kinase</keyword>
<dbReference type="GO" id="GO:0006355">
    <property type="term" value="P:regulation of DNA-templated transcription"/>
    <property type="evidence" value="ECO:0007669"/>
    <property type="project" value="InterPro"/>
</dbReference>
<comment type="catalytic activity">
    <reaction evidence="1">
        <text>ATP + protein L-histidine = ADP + protein N-phospho-L-histidine.</text>
        <dbReference type="EC" id="2.7.13.3"/>
    </reaction>
</comment>
<evidence type="ECO:0000256" key="4">
    <source>
        <dbReference type="ARBA" id="ARBA00022679"/>
    </source>
</evidence>
<reference evidence="13" key="1">
    <citation type="journal article" date="2020" name="mSystems">
        <title>Genome- and Community-Level Interaction Insights into Carbon Utilization and Element Cycling Functions of Hydrothermarchaeota in Hydrothermal Sediment.</title>
        <authorList>
            <person name="Zhou Z."/>
            <person name="Liu Y."/>
            <person name="Xu W."/>
            <person name="Pan J."/>
            <person name="Luo Z.H."/>
            <person name="Li M."/>
        </authorList>
    </citation>
    <scope>NUCLEOTIDE SEQUENCE [LARGE SCALE GENOMIC DNA]</scope>
    <source>
        <strain evidence="13">HyVt-113</strain>
    </source>
</reference>
<comment type="caution">
    <text evidence="13">The sequence shown here is derived from an EMBL/GenBank/DDBJ whole genome shotgun (WGS) entry which is preliminary data.</text>
</comment>
<dbReference type="InterPro" id="IPR036097">
    <property type="entry name" value="HisK_dim/P_sf"/>
</dbReference>
<dbReference type="InterPro" id="IPR003594">
    <property type="entry name" value="HATPase_dom"/>
</dbReference>
<dbReference type="CDD" id="cd00082">
    <property type="entry name" value="HisKA"/>
    <property type="match status" value="1"/>
</dbReference>
<proteinExistence type="predicted"/>
<dbReference type="SMART" id="SM00091">
    <property type="entry name" value="PAS"/>
    <property type="match status" value="1"/>
</dbReference>
<dbReference type="InterPro" id="IPR000014">
    <property type="entry name" value="PAS"/>
</dbReference>
<dbReference type="NCBIfam" id="TIGR00229">
    <property type="entry name" value="sensory_box"/>
    <property type="match status" value="1"/>
</dbReference>
<dbReference type="InterPro" id="IPR005467">
    <property type="entry name" value="His_kinase_dom"/>
</dbReference>
<evidence type="ECO:0000259" key="12">
    <source>
        <dbReference type="PROSITE" id="PS50112"/>
    </source>
</evidence>
<keyword evidence="3 9" id="KW-0597">Phosphoprotein</keyword>
<evidence type="ECO:0000256" key="6">
    <source>
        <dbReference type="ARBA" id="ARBA00022777"/>
    </source>
</evidence>
<dbReference type="AlphaFoldDB" id="A0A7V0NEA3"/>
<dbReference type="SUPFAM" id="SSF52172">
    <property type="entry name" value="CheY-like"/>
    <property type="match status" value="1"/>
</dbReference>
<dbReference type="InterPro" id="IPR011006">
    <property type="entry name" value="CheY-like_superfamily"/>
</dbReference>
<dbReference type="PROSITE" id="PS50112">
    <property type="entry name" value="PAS"/>
    <property type="match status" value="1"/>
</dbReference>
<protein>
    <recommendedName>
        <fullName evidence="2">histidine kinase</fullName>
        <ecNumber evidence="2">2.7.13.3</ecNumber>
    </recommendedName>
</protein>